<dbReference type="Ensembl" id="ENSCCRT00020026236.1">
    <property type="protein sequence ID" value="ENSCCRP00020023932.1"/>
    <property type="gene ID" value="ENSCCRG00020010968.1"/>
</dbReference>
<dbReference type="AlphaFoldDB" id="A0A8C2DCC5"/>
<dbReference type="GO" id="GO:0005047">
    <property type="term" value="F:signal recognition particle binding"/>
    <property type="evidence" value="ECO:0007669"/>
    <property type="project" value="InterPro"/>
</dbReference>
<reference evidence="13" key="1">
    <citation type="submission" date="2025-08" db="UniProtKB">
        <authorList>
            <consortium name="Ensembl"/>
        </authorList>
    </citation>
    <scope>IDENTIFICATION</scope>
</reference>
<keyword evidence="9" id="KW-0539">Nucleus</keyword>
<keyword evidence="5" id="KW-0963">Cytoplasm</keyword>
<dbReference type="GO" id="GO:0006614">
    <property type="term" value="P:SRP-dependent cotranslational protein targeting to membrane"/>
    <property type="evidence" value="ECO:0007669"/>
    <property type="project" value="InterPro"/>
</dbReference>
<keyword evidence="8" id="KW-0733">Signal recognition particle</keyword>
<dbReference type="InterPro" id="IPR026258">
    <property type="entry name" value="SRP68"/>
</dbReference>
<evidence type="ECO:0000256" key="4">
    <source>
        <dbReference type="ARBA" id="ARBA00009352"/>
    </source>
</evidence>
<evidence type="ECO:0000256" key="7">
    <source>
        <dbReference type="ARBA" id="ARBA00022884"/>
    </source>
</evidence>
<dbReference type="Pfam" id="PF16969">
    <property type="entry name" value="SRP68"/>
    <property type="match status" value="1"/>
</dbReference>
<evidence type="ECO:0000256" key="9">
    <source>
        <dbReference type="ARBA" id="ARBA00023242"/>
    </source>
</evidence>
<protein>
    <recommendedName>
        <fullName evidence="11">Signal recognition particle subunit SRP68</fullName>
    </recommendedName>
    <alternativeName>
        <fullName evidence="12">Signal recognition particle 68 kDa protein</fullName>
    </alternativeName>
</protein>
<keyword evidence="10" id="KW-0687">Ribonucleoprotein</keyword>
<evidence type="ECO:0000256" key="11">
    <source>
        <dbReference type="ARBA" id="ARBA00029498"/>
    </source>
</evidence>
<gene>
    <name evidence="13" type="primary">srp68</name>
</gene>
<dbReference type="CDD" id="cd15481">
    <property type="entry name" value="SRP68-RBD"/>
    <property type="match status" value="1"/>
</dbReference>
<name>A0A8C2DCC5_CYPCA</name>
<dbReference type="GO" id="GO:0005783">
    <property type="term" value="C:endoplasmic reticulum"/>
    <property type="evidence" value="ECO:0007669"/>
    <property type="project" value="UniProtKB-SubCell"/>
</dbReference>
<organism evidence="13 14">
    <name type="scientific">Cyprinus carpio</name>
    <name type="common">Common carp</name>
    <dbReference type="NCBI Taxonomy" id="7962"/>
    <lineage>
        <taxon>Eukaryota</taxon>
        <taxon>Metazoa</taxon>
        <taxon>Chordata</taxon>
        <taxon>Craniata</taxon>
        <taxon>Vertebrata</taxon>
        <taxon>Euteleostomi</taxon>
        <taxon>Actinopterygii</taxon>
        <taxon>Neopterygii</taxon>
        <taxon>Teleostei</taxon>
        <taxon>Ostariophysi</taxon>
        <taxon>Cypriniformes</taxon>
        <taxon>Cyprinidae</taxon>
        <taxon>Cyprininae</taxon>
        <taxon>Cyprinus</taxon>
    </lineage>
</organism>
<dbReference type="GO" id="GO:0005730">
    <property type="term" value="C:nucleolus"/>
    <property type="evidence" value="ECO:0007669"/>
    <property type="project" value="UniProtKB-SubCell"/>
</dbReference>
<evidence type="ECO:0000256" key="2">
    <source>
        <dbReference type="ARBA" id="ARBA00004496"/>
    </source>
</evidence>
<dbReference type="PANTHER" id="PTHR12860:SF0">
    <property type="entry name" value="SIGNAL RECOGNITION PARTICLE SUBUNIT SRP68"/>
    <property type="match status" value="1"/>
</dbReference>
<evidence type="ECO:0000256" key="5">
    <source>
        <dbReference type="ARBA" id="ARBA00022490"/>
    </source>
</evidence>
<dbReference type="Proteomes" id="UP000694701">
    <property type="component" value="Unplaced"/>
</dbReference>
<evidence type="ECO:0000256" key="10">
    <source>
        <dbReference type="ARBA" id="ARBA00023274"/>
    </source>
</evidence>
<evidence type="ECO:0000256" key="1">
    <source>
        <dbReference type="ARBA" id="ARBA00004240"/>
    </source>
</evidence>
<evidence type="ECO:0000256" key="12">
    <source>
        <dbReference type="ARBA" id="ARBA00083741"/>
    </source>
</evidence>
<dbReference type="GO" id="GO:0030942">
    <property type="term" value="F:endoplasmic reticulum signal peptide binding"/>
    <property type="evidence" value="ECO:0007669"/>
    <property type="project" value="InterPro"/>
</dbReference>
<dbReference type="FunFam" id="1.10.3450.40:FF:000001">
    <property type="entry name" value="Signal recognition particle subunit SRP68"/>
    <property type="match status" value="1"/>
</dbReference>
<evidence type="ECO:0000313" key="13">
    <source>
        <dbReference type="Ensembl" id="ENSCCRP00020023932.1"/>
    </source>
</evidence>
<evidence type="ECO:0000256" key="3">
    <source>
        <dbReference type="ARBA" id="ARBA00004604"/>
    </source>
</evidence>
<dbReference type="GO" id="GO:0005829">
    <property type="term" value="C:cytosol"/>
    <property type="evidence" value="ECO:0007669"/>
    <property type="project" value="UniProtKB-ARBA"/>
</dbReference>
<dbReference type="InterPro" id="IPR034652">
    <property type="entry name" value="SRP68-RBD"/>
</dbReference>
<keyword evidence="6" id="KW-0256">Endoplasmic reticulum</keyword>
<proteinExistence type="inferred from homology"/>
<dbReference type="PANTHER" id="PTHR12860">
    <property type="entry name" value="SIGNAL RECOGNITION PARTICLE 68 KDA PROTEIN"/>
    <property type="match status" value="1"/>
</dbReference>
<sequence length="326" mass="37472">MSRVYLSLALTSVLQIIKDSQQQHGLRHGDYQRYRGYCSRRLRRLRKTLSFKMGNRHKFTGKKVTVELLSDNRHLLLVLMEAERAWSYAMQLKQEANTEPRKRFHLLARLRKAAKHGEQLEKLCESPRVDAKTKLEAQAYTAYLNGMVQFELQEWKSAMESFNKCKTIYEKLASAFTEEQAVLYHQRVEEISPNIRYCAYNIGDQNAINDLMQMRLSAGGGGGMMAEKLEALITQTRAKQAAVMSEVEWRGRTVPVKIDKARIFLLGLADNEAAIIQGWHHLRCSEGLASSLLRQIMRRQRSASMRACWQSVETPSKLSERSSGLM</sequence>
<comment type="similarity">
    <text evidence="4">Belongs to the SRP68 family.</text>
</comment>
<dbReference type="InterPro" id="IPR038253">
    <property type="entry name" value="SRP68_N_sf"/>
</dbReference>
<evidence type="ECO:0000256" key="8">
    <source>
        <dbReference type="ARBA" id="ARBA00023135"/>
    </source>
</evidence>
<dbReference type="GO" id="GO:0005786">
    <property type="term" value="C:signal recognition particle, endoplasmic reticulum targeting"/>
    <property type="evidence" value="ECO:0007669"/>
    <property type="project" value="UniProtKB-KW"/>
</dbReference>
<evidence type="ECO:0000256" key="6">
    <source>
        <dbReference type="ARBA" id="ARBA00022824"/>
    </source>
</evidence>
<comment type="subcellular location">
    <subcellularLocation>
        <location evidence="2">Cytoplasm</location>
    </subcellularLocation>
    <subcellularLocation>
        <location evidence="1">Endoplasmic reticulum</location>
    </subcellularLocation>
    <subcellularLocation>
        <location evidence="3">Nucleus</location>
        <location evidence="3">Nucleolus</location>
    </subcellularLocation>
</comment>
<accession>A0A8C2DCC5</accession>
<evidence type="ECO:0000313" key="14">
    <source>
        <dbReference type="Proteomes" id="UP000694701"/>
    </source>
</evidence>
<dbReference type="Gene3D" id="1.10.3450.40">
    <property type="entry name" value="Signal recognition particle, SRP68 subunit, RNA-binding domain"/>
    <property type="match status" value="1"/>
</dbReference>
<dbReference type="GO" id="GO:0008312">
    <property type="term" value="F:7S RNA binding"/>
    <property type="evidence" value="ECO:0007669"/>
    <property type="project" value="InterPro"/>
</dbReference>
<keyword evidence="7" id="KW-0694">RNA-binding</keyword>